<protein>
    <submittedName>
        <fullName evidence="1">Uncharacterized protein</fullName>
    </submittedName>
</protein>
<comment type="caution">
    <text evidence="1">The sequence shown here is derived from an EMBL/GenBank/DDBJ whole genome shotgun (WGS) entry which is preliminary data.</text>
</comment>
<evidence type="ECO:0000313" key="1">
    <source>
        <dbReference type="EMBL" id="KVG68768.1"/>
    </source>
</evidence>
<proteinExistence type="predicted"/>
<name>A0A103RJ86_9BURK</name>
<dbReference type="EMBL" id="LOXM01000108">
    <property type="protein sequence ID" value="KVG68768.1"/>
    <property type="molecule type" value="Genomic_DNA"/>
</dbReference>
<organism evidence="1 2">
    <name type="scientific">Burkholderia ubonensis</name>
    <dbReference type="NCBI Taxonomy" id="101571"/>
    <lineage>
        <taxon>Bacteria</taxon>
        <taxon>Pseudomonadati</taxon>
        <taxon>Pseudomonadota</taxon>
        <taxon>Betaproteobacteria</taxon>
        <taxon>Burkholderiales</taxon>
        <taxon>Burkholderiaceae</taxon>
        <taxon>Burkholderia</taxon>
        <taxon>Burkholderia cepacia complex</taxon>
    </lineage>
</organism>
<dbReference type="Proteomes" id="UP000064029">
    <property type="component" value="Unassembled WGS sequence"/>
</dbReference>
<gene>
    <name evidence="1" type="ORF">WJ33_23475</name>
</gene>
<evidence type="ECO:0000313" key="2">
    <source>
        <dbReference type="Proteomes" id="UP000064029"/>
    </source>
</evidence>
<dbReference type="AlphaFoldDB" id="A0A103RJ86"/>
<reference evidence="1 2" key="1">
    <citation type="submission" date="2015-11" db="EMBL/GenBank/DDBJ databases">
        <title>Expanding the genomic diversity of Burkholderia species for the development of highly accurate diagnostics.</title>
        <authorList>
            <person name="Sahl J."/>
            <person name="Keim P."/>
            <person name="Wagner D."/>
        </authorList>
    </citation>
    <scope>NUCLEOTIDE SEQUENCE [LARGE SCALE GENOMIC DNA]</scope>
    <source>
        <strain evidence="1 2">MSMB2036</strain>
    </source>
</reference>
<accession>A0A103RJ86</accession>
<sequence length="84" mass="9548">MSLQDACYMRRTPETTTALTRETQCGHEGTFVGTDLRTLKRQVRAASGHLRFVLTRFAVHPINRIDEFAPWRAGDRLDQLCANA</sequence>